<dbReference type="Proteomes" id="UP000052982">
    <property type="component" value="Unassembled WGS sequence"/>
</dbReference>
<dbReference type="GO" id="GO:0005737">
    <property type="term" value="C:cytoplasm"/>
    <property type="evidence" value="ECO:0007669"/>
    <property type="project" value="TreeGrafter"/>
</dbReference>
<dbReference type="PANTHER" id="PTHR48083">
    <property type="entry name" value="MEDIUM-CHAIN SPECIFIC ACYL-COA DEHYDROGENASE, MITOCHONDRIAL-RELATED"/>
    <property type="match status" value="1"/>
</dbReference>
<evidence type="ECO:0000313" key="5">
    <source>
        <dbReference type="EMBL" id="KUN83322.1"/>
    </source>
</evidence>
<sequence>MGMTSRCFAAPGNGTGRSALRQADRGATGPQPLPQMMKGLETGRLQVASRALGSAVRRWGDALAYAQERKSLGKRIRQHQSIGNYLAGMAISLTAARQLTLHAAREADEAAVWTWRRAWPSSSPPFDIEQYVRDAPLMIVGEAEAAGLQGNRPVIHRRSPSDA</sequence>
<dbReference type="EMBL" id="LMWW01000025">
    <property type="protein sequence ID" value="KUN83322.1"/>
    <property type="molecule type" value="Genomic_DNA"/>
</dbReference>
<keyword evidence="1" id="KW-0285">Flavoprotein</keyword>
<name>A0A101T034_9ACTN</name>
<keyword evidence="6" id="KW-1185">Reference proteome</keyword>
<evidence type="ECO:0000256" key="2">
    <source>
        <dbReference type="ARBA" id="ARBA00023002"/>
    </source>
</evidence>
<dbReference type="PANTHER" id="PTHR48083:SF36">
    <property type="entry name" value="ACYL-COA DEHYDROGENASE FADE3-RELATED"/>
    <property type="match status" value="1"/>
</dbReference>
<comment type="caution">
    <text evidence="5">The sequence shown here is derived from an EMBL/GenBank/DDBJ whole genome shotgun (WGS) entry which is preliminary data.</text>
</comment>
<evidence type="ECO:0000259" key="4">
    <source>
        <dbReference type="Pfam" id="PF00441"/>
    </source>
</evidence>
<dbReference type="Pfam" id="PF00441">
    <property type="entry name" value="Acyl-CoA_dh_1"/>
    <property type="match status" value="1"/>
</dbReference>
<organism evidence="5 6">
    <name type="scientific">Streptomyces griseoruber</name>
    <dbReference type="NCBI Taxonomy" id="1943"/>
    <lineage>
        <taxon>Bacteria</taxon>
        <taxon>Bacillati</taxon>
        <taxon>Actinomycetota</taxon>
        <taxon>Actinomycetes</taxon>
        <taxon>Kitasatosporales</taxon>
        <taxon>Streptomycetaceae</taxon>
        <taxon>Streptomyces</taxon>
    </lineage>
</organism>
<evidence type="ECO:0000256" key="1">
    <source>
        <dbReference type="ARBA" id="ARBA00022630"/>
    </source>
</evidence>
<accession>A0A101T034</accession>
<dbReference type="STRING" id="1943.AQJ64_17830"/>
<feature type="region of interest" description="Disordered" evidence="3">
    <location>
        <begin position="1"/>
        <end position="33"/>
    </location>
</feature>
<dbReference type="InterPro" id="IPR009075">
    <property type="entry name" value="AcylCo_DH/oxidase_C"/>
</dbReference>
<proteinExistence type="predicted"/>
<dbReference type="GO" id="GO:0033539">
    <property type="term" value="P:fatty acid beta-oxidation using acyl-CoA dehydrogenase"/>
    <property type="evidence" value="ECO:0007669"/>
    <property type="project" value="TreeGrafter"/>
</dbReference>
<protein>
    <recommendedName>
        <fullName evidence="4">Acyl-CoA dehydrogenase/oxidase C-terminal domain-containing protein</fullName>
    </recommendedName>
</protein>
<feature type="domain" description="Acyl-CoA dehydrogenase/oxidase C-terminal" evidence="4">
    <location>
        <begin position="35"/>
        <end position="110"/>
    </location>
</feature>
<dbReference type="GO" id="GO:0003995">
    <property type="term" value="F:acyl-CoA dehydrogenase activity"/>
    <property type="evidence" value="ECO:0007669"/>
    <property type="project" value="TreeGrafter"/>
</dbReference>
<dbReference type="SUPFAM" id="SSF47203">
    <property type="entry name" value="Acyl-CoA dehydrogenase C-terminal domain-like"/>
    <property type="match status" value="1"/>
</dbReference>
<reference evidence="5 6" key="1">
    <citation type="submission" date="2015-10" db="EMBL/GenBank/DDBJ databases">
        <title>Draft genome sequence of Streptomyces griseoruber DSM 40281, type strain for the species Streptomyces griseoruber.</title>
        <authorList>
            <person name="Ruckert C."/>
            <person name="Winkler A."/>
            <person name="Kalinowski J."/>
            <person name="Kampfer P."/>
            <person name="Glaeser S."/>
        </authorList>
    </citation>
    <scope>NUCLEOTIDE SEQUENCE [LARGE SCALE GENOMIC DNA]</scope>
    <source>
        <strain evidence="5 6">DSM 40281</strain>
    </source>
</reference>
<evidence type="ECO:0000313" key="6">
    <source>
        <dbReference type="Proteomes" id="UP000052982"/>
    </source>
</evidence>
<gene>
    <name evidence="5" type="ORF">AQJ64_17830</name>
</gene>
<keyword evidence="2" id="KW-0560">Oxidoreductase</keyword>
<dbReference type="InterPro" id="IPR050741">
    <property type="entry name" value="Acyl-CoA_dehydrogenase"/>
</dbReference>
<evidence type="ECO:0000256" key="3">
    <source>
        <dbReference type="SAM" id="MobiDB-lite"/>
    </source>
</evidence>
<dbReference type="AlphaFoldDB" id="A0A101T034"/>
<dbReference type="InterPro" id="IPR036250">
    <property type="entry name" value="AcylCo_DH-like_C"/>
</dbReference>
<dbReference type="Gene3D" id="1.20.140.10">
    <property type="entry name" value="Butyryl-CoA Dehydrogenase, subunit A, domain 3"/>
    <property type="match status" value="1"/>
</dbReference>